<sequence length="77" mass="8596">MFKKDAIEFFGSKSKLARAAGVAASSVSVWGDLVPEKNAMRLQLASHGVLQYDPEIYNQYIRAKRKKELNHENQSAG</sequence>
<dbReference type="OrthoDB" id="6693632at2"/>
<dbReference type="SUPFAM" id="SSF47413">
    <property type="entry name" value="lambda repressor-like DNA-binding domains"/>
    <property type="match status" value="1"/>
</dbReference>
<dbReference type="AlphaFoldDB" id="A0A6P1PXM2"/>
<name>A0A6P1PXM2_9GAMM</name>
<dbReference type="RefSeq" id="WP_160621315.1">
    <property type="nucleotide sequence ID" value="NZ_CP028271.1"/>
</dbReference>
<gene>
    <name evidence="1" type="ORF">C7M51_01602</name>
</gene>
<reference evidence="1 2" key="1">
    <citation type="submission" date="2018-03" db="EMBL/GenBank/DDBJ databases">
        <title>Pantoea intestinalis SRCM103226 isolated form the mealworm.</title>
        <authorList>
            <person name="Jeong D.-Y."/>
            <person name="Kim J.W."/>
        </authorList>
    </citation>
    <scope>NUCLEOTIDE SEQUENCE [LARGE SCALE GENOMIC DNA]</scope>
    <source>
        <strain evidence="1 2">SRCM103226</strain>
    </source>
</reference>
<accession>A0A6P1PXM2</accession>
<dbReference type="KEGG" id="mint:C7M51_01602"/>
<protein>
    <recommendedName>
        <fullName evidence="3">DNA-binding transcriptional regulator DicC</fullName>
    </recommendedName>
</protein>
<dbReference type="InterPro" id="IPR010982">
    <property type="entry name" value="Lambda_DNA-bd_dom_sf"/>
</dbReference>
<keyword evidence="2" id="KW-1185">Reference proteome</keyword>
<dbReference type="Proteomes" id="UP000464053">
    <property type="component" value="Chromosome"/>
</dbReference>
<dbReference type="Pfam" id="PF14549">
    <property type="entry name" value="P22_Cro"/>
    <property type="match status" value="1"/>
</dbReference>
<dbReference type="EMBL" id="CP028271">
    <property type="protein sequence ID" value="QHM71316.1"/>
    <property type="molecule type" value="Genomic_DNA"/>
</dbReference>
<evidence type="ECO:0008006" key="3">
    <source>
        <dbReference type="Google" id="ProtNLM"/>
    </source>
</evidence>
<dbReference type="GO" id="GO:0003677">
    <property type="term" value="F:DNA binding"/>
    <property type="evidence" value="ECO:0007669"/>
    <property type="project" value="InterPro"/>
</dbReference>
<dbReference type="Gene3D" id="1.10.260.40">
    <property type="entry name" value="lambda repressor-like DNA-binding domains"/>
    <property type="match status" value="1"/>
</dbReference>
<organism evidence="1 2">
    <name type="scientific">Mixta intestinalis</name>
    <dbReference type="NCBI Taxonomy" id="1615494"/>
    <lineage>
        <taxon>Bacteria</taxon>
        <taxon>Pseudomonadati</taxon>
        <taxon>Pseudomonadota</taxon>
        <taxon>Gammaproteobacteria</taxon>
        <taxon>Enterobacterales</taxon>
        <taxon>Erwiniaceae</taxon>
        <taxon>Mixta</taxon>
    </lineage>
</organism>
<evidence type="ECO:0000313" key="1">
    <source>
        <dbReference type="EMBL" id="QHM71316.1"/>
    </source>
</evidence>
<evidence type="ECO:0000313" key="2">
    <source>
        <dbReference type="Proteomes" id="UP000464053"/>
    </source>
</evidence>
<proteinExistence type="predicted"/>